<protein>
    <submittedName>
        <fullName evidence="1">Uncharacterized protein</fullName>
    </submittedName>
</protein>
<dbReference type="Proteomes" id="UP000814033">
    <property type="component" value="Unassembled WGS sequence"/>
</dbReference>
<dbReference type="EMBL" id="MU275850">
    <property type="protein sequence ID" value="KAI0051693.1"/>
    <property type="molecule type" value="Genomic_DNA"/>
</dbReference>
<name>A0ACB8S6G0_9AGAM</name>
<gene>
    <name evidence="1" type="ORF">FA95DRAFT_1554217</name>
</gene>
<feature type="non-terminal residue" evidence="1">
    <location>
        <position position="1"/>
    </location>
</feature>
<keyword evidence="2" id="KW-1185">Reference proteome</keyword>
<reference evidence="1" key="1">
    <citation type="submission" date="2021-02" db="EMBL/GenBank/DDBJ databases">
        <authorList>
            <consortium name="DOE Joint Genome Institute"/>
            <person name="Ahrendt S."/>
            <person name="Looney B.P."/>
            <person name="Miyauchi S."/>
            <person name="Morin E."/>
            <person name="Drula E."/>
            <person name="Courty P.E."/>
            <person name="Chicoki N."/>
            <person name="Fauchery L."/>
            <person name="Kohler A."/>
            <person name="Kuo A."/>
            <person name="Labutti K."/>
            <person name="Pangilinan J."/>
            <person name="Lipzen A."/>
            <person name="Riley R."/>
            <person name="Andreopoulos W."/>
            <person name="He G."/>
            <person name="Johnson J."/>
            <person name="Barry K.W."/>
            <person name="Grigoriev I.V."/>
            <person name="Nagy L."/>
            <person name="Hibbett D."/>
            <person name="Henrissat B."/>
            <person name="Matheny P.B."/>
            <person name="Labbe J."/>
            <person name="Martin F."/>
        </authorList>
    </citation>
    <scope>NUCLEOTIDE SEQUENCE</scope>
    <source>
        <strain evidence="1">FP105234-sp</strain>
    </source>
</reference>
<reference evidence="1" key="2">
    <citation type="journal article" date="2022" name="New Phytol.">
        <title>Evolutionary transition to the ectomycorrhizal habit in the genomes of a hyperdiverse lineage of mushroom-forming fungi.</title>
        <authorList>
            <person name="Looney B."/>
            <person name="Miyauchi S."/>
            <person name="Morin E."/>
            <person name="Drula E."/>
            <person name="Courty P.E."/>
            <person name="Kohler A."/>
            <person name="Kuo A."/>
            <person name="LaButti K."/>
            <person name="Pangilinan J."/>
            <person name="Lipzen A."/>
            <person name="Riley R."/>
            <person name="Andreopoulos W."/>
            <person name="He G."/>
            <person name="Johnson J."/>
            <person name="Nolan M."/>
            <person name="Tritt A."/>
            <person name="Barry K.W."/>
            <person name="Grigoriev I.V."/>
            <person name="Nagy L.G."/>
            <person name="Hibbett D."/>
            <person name="Henrissat B."/>
            <person name="Matheny P.B."/>
            <person name="Labbe J."/>
            <person name="Martin F.M."/>
        </authorList>
    </citation>
    <scope>NUCLEOTIDE SEQUENCE</scope>
    <source>
        <strain evidence="1">FP105234-sp</strain>
    </source>
</reference>
<proteinExistence type="predicted"/>
<comment type="caution">
    <text evidence="1">The sequence shown here is derived from an EMBL/GenBank/DDBJ whole genome shotgun (WGS) entry which is preliminary data.</text>
</comment>
<accession>A0ACB8S6G0</accession>
<evidence type="ECO:0000313" key="1">
    <source>
        <dbReference type="EMBL" id="KAI0051693.1"/>
    </source>
</evidence>
<organism evidence="1 2">
    <name type="scientific">Auriscalpium vulgare</name>
    <dbReference type="NCBI Taxonomy" id="40419"/>
    <lineage>
        <taxon>Eukaryota</taxon>
        <taxon>Fungi</taxon>
        <taxon>Dikarya</taxon>
        <taxon>Basidiomycota</taxon>
        <taxon>Agaricomycotina</taxon>
        <taxon>Agaricomycetes</taxon>
        <taxon>Russulales</taxon>
        <taxon>Auriscalpiaceae</taxon>
        <taxon>Auriscalpium</taxon>
    </lineage>
</organism>
<evidence type="ECO:0000313" key="2">
    <source>
        <dbReference type="Proteomes" id="UP000814033"/>
    </source>
</evidence>
<sequence>MPSTHSATITYFGTYIILACAYLPLHTSLPASASFRALVPVMSTPIAILVPTSRMWLGHHTWPQVAVGCSYGLAFALFWFTVWTRGANEYGRAIEDYVRAYIG</sequence>